<sequence>MRIPTWHNSPDCAQQASEHEELMKLDQTKKAKMKEYAAAHRKAKPSTICEGDWVLRRQEQKKKTESIL</sequence>
<keyword evidence="2" id="KW-1185">Reference proteome</keyword>
<reference evidence="1" key="1">
    <citation type="journal article" date="2022" name="bioRxiv">
        <title>Sequencing and chromosome-scale assembly of the giantPleurodeles waltlgenome.</title>
        <authorList>
            <person name="Brown T."/>
            <person name="Elewa A."/>
            <person name="Iarovenko S."/>
            <person name="Subramanian E."/>
            <person name="Araus A.J."/>
            <person name="Petzold A."/>
            <person name="Susuki M."/>
            <person name="Suzuki K.-i.T."/>
            <person name="Hayashi T."/>
            <person name="Toyoda A."/>
            <person name="Oliveira C."/>
            <person name="Osipova E."/>
            <person name="Leigh N.D."/>
            <person name="Simon A."/>
            <person name="Yun M.H."/>
        </authorList>
    </citation>
    <scope>NUCLEOTIDE SEQUENCE</scope>
    <source>
        <strain evidence="1">20211129_DDA</strain>
        <tissue evidence="1">Liver</tissue>
    </source>
</reference>
<accession>A0AAV7SQT4</accession>
<dbReference type="Proteomes" id="UP001066276">
    <property type="component" value="Chromosome 4_2"/>
</dbReference>
<dbReference type="AlphaFoldDB" id="A0AAV7SQT4"/>
<comment type="caution">
    <text evidence="1">The sequence shown here is derived from an EMBL/GenBank/DDBJ whole genome shotgun (WGS) entry which is preliminary data.</text>
</comment>
<evidence type="ECO:0000313" key="1">
    <source>
        <dbReference type="EMBL" id="KAJ1166386.1"/>
    </source>
</evidence>
<dbReference type="EMBL" id="JANPWB010000008">
    <property type="protein sequence ID" value="KAJ1166386.1"/>
    <property type="molecule type" value="Genomic_DNA"/>
</dbReference>
<gene>
    <name evidence="1" type="ORF">NDU88_006790</name>
</gene>
<proteinExistence type="predicted"/>
<organism evidence="1 2">
    <name type="scientific">Pleurodeles waltl</name>
    <name type="common">Iberian ribbed newt</name>
    <dbReference type="NCBI Taxonomy" id="8319"/>
    <lineage>
        <taxon>Eukaryota</taxon>
        <taxon>Metazoa</taxon>
        <taxon>Chordata</taxon>
        <taxon>Craniata</taxon>
        <taxon>Vertebrata</taxon>
        <taxon>Euteleostomi</taxon>
        <taxon>Amphibia</taxon>
        <taxon>Batrachia</taxon>
        <taxon>Caudata</taxon>
        <taxon>Salamandroidea</taxon>
        <taxon>Salamandridae</taxon>
        <taxon>Pleurodelinae</taxon>
        <taxon>Pleurodeles</taxon>
    </lineage>
</organism>
<protein>
    <submittedName>
        <fullName evidence="1">Uncharacterized protein</fullName>
    </submittedName>
</protein>
<name>A0AAV7SQT4_PLEWA</name>
<evidence type="ECO:0000313" key="2">
    <source>
        <dbReference type="Proteomes" id="UP001066276"/>
    </source>
</evidence>